<comment type="caution">
    <text evidence="1">The sequence shown here is derived from an EMBL/GenBank/DDBJ whole genome shotgun (WGS) entry which is preliminary data.</text>
</comment>
<dbReference type="EMBL" id="PQWO01000013">
    <property type="protein sequence ID" value="PZD71987.1"/>
    <property type="molecule type" value="Genomic_DNA"/>
</dbReference>
<dbReference type="Proteomes" id="UP000248857">
    <property type="component" value="Unassembled WGS sequence"/>
</dbReference>
<sequence length="119" mass="13442">MSFYQPQTYTNVTEILVKAEVQKQTANFNADWAEHMSIHEVIAYALNRLPSRYATSQEGFYRLKQLVEQKIGPQIQAVVAQALKVVNDQPTRLTTPLRPLEEIAAEEEIAKLALDALSV</sequence>
<keyword evidence="2" id="KW-1185">Reference proteome</keyword>
<dbReference type="AlphaFoldDB" id="A0A2W1JTM8"/>
<evidence type="ECO:0000313" key="1">
    <source>
        <dbReference type="EMBL" id="PZD71987.1"/>
    </source>
</evidence>
<protein>
    <recommendedName>
        <fullName evidence="3">Late competence development protein ComFB</fullName>
    </recommendedName>
</protein>
<proteinExistence type="predicted"/>
<evidence type="ECO:0008006" key="3">
    <source>
        <dbReference type="Google" id="ProtNLM"/>
    </source>
</evidence>
<dbReference type="OrthoDB" id="424065at2"/>
<dbReference type="RefSeq" id="WP_110987547.1">
    <property type="nucleotide sequence ID" value="NZ_CAWNWM010000013.1"/>
</dbReference>
<evidence type="ECO:0000313" key="2">
    <source>
        <dbReference type="Proteomes" id="UP000248857"/>
    </source>
</evidence>
<accession>A0A2W1JTM8</accession>
<organism evidence="1 2">
    <name type="scientific">Acaryochloris thomasi RCC1774</name>
    <dbReference type="NCBI Taxonomy" id="1764569"/>
    <lineage>
        <taxon>Bacteria</taxon>
        <taxon>Bacillati</taxon>
        <taxon>Cyanobacteriota</taxon>
        <taxon>Cyanophyceae</taxon>
        <taxon>Acaryochloridales</taxon>
        <taxon>Acaryochloridaceae</taxon>
        <taxon>Acaryochloris</taxon>
        <taxon>Acaryochloris thomasi</taxon>
    </lineage>
</organism>
<reference evidence="1 2" key="1">
    <citation type="journal article" date="2018" name="Sci. Rep.">
        <title>A novel species of the marine cyanobacterium Acaryochloris with a unique pigment content and lifestyle.</title>
        <authorList>
            <person name="Partensky F."/>
            <person name="Six C."/>
            <person name="Ratin M."/>
            <person name="Garczarek L."/>
            <person name="Vaulot D."/>
            <person name="Probert I."/>
            <person name="Calteau A."/>
            <person name="Gourvil P."/>
            <person name="Marie D."/>
            <person name="Grebert T."/>
            <person name="Bouchier C."/>
            <person name="Le Panse S."/>
            <person name="Gachenot M."/>
            <person name="Rodriguez F."/>
            <person name="Garrido J.L."/>
        </authorList>
    </citation>
    <scope>NUCLEOTIDE SEQUENCE [LARGE SCALE GENOMIC DNA]</scope>
    <source>
        <strain evidence="1 2">RCC1774</strain>
    </source>
</reference>
<dbReference type="Pfam" id="PF10719">
    <property type="entry name" value="ComFB"/>
    <property type="match status" value="1"/>
</dbReference>
<gene>
    <name evidence="1" type="ORF">C1752_04308</name>
</gene>
<name>A0A2W1JTM8_9CYAN</name>
<dbReference type="InterPro" id="IPR019657">
    <property type="entry name" value="ComFB"/>
</dbReference>